<sequence>MNPVRSIYDHRPDPFRGFKLYNGGYDLKSSHYWAAMAFTGVHGYVIALIWISAGIALLGCYLVKKKNKETCTTSSSAYYQLLIVALILIVFTMLALVASVIAIITNHRVHTSAKKLKGTLLGAAGNACHSIHRVLHSIKEIHELLLPYSTTTCLFLSSLSMELSITLAEIREHMRNDDRLFNVILGFLFGATLGIVSLNLAIITAAIAMKEFNQNPKNSSLGLLFKCPKPSNVESTMTDIGFGIHSFINKLNSNMSILIKDAGFEDQEINFRICDPFFNPPKYNYNSSICSNNSVPERNDPYLSKDIESMISSYINSIKEFATVVSDLRRLIDCSFIIDAVNHILNSDCKALRFLAKLVFFDQRPDPY</sequence>
<evidence type="ECO:0000313" key="2">
    <source>
        <dbReference type="EMBL" id="KAJ0973694.1"/>
    </source>
</evidence>
<proteinExistence type="predicted"/>
<evidence type="ECO:0000256" key="1">
    <source>
        <dbReference type="SAM" id="Phobius"/>
    </source>
</evidence>
<keyword evidence="3" id="KW-1185">Reference proteome</keyword>
<gene>
    <name evidence="2" type="ORF">J5N97_015659</name>
</gene>
<dbReference type="InterPro" id="IPR040283">
    <property type="entry name" value="DDB_G0292058-like"/>
</dbReference>
<organism evidence="2 3">
    <name type="scientific">Dioscorea zingiberensis</name>
    <dbReference type="NCBI Taxonomy" id="325984"/>
    <lineage>
        <taxon>Eukaryota</taxon>
        <taxon>Viridiplantae</taxon>
        <taxon>Streptophyta</taxon>
        <taxon>Embryophyta</taxon>
        <taxon>Tracheophyta</taxon>
        <taxon>Spermatophyta</taxon>
        <taxon>Magnoliopsida</taxon>
        <taxon>Liliopsida</taxon>
        <taxon>Dioscoreales</taxon>
        <taxon>Dioscoreaceae</taxon>
        <taxon>Dioscorea</taxon>
    </lineage>
</organism>
<dbReference type="PANTHER" id="PTHR31414">
    <property type="entry name" value="TRANSMEMBRANE PROTEIN DDB_G0292058"/>
    <property type="match status" value="1"/>
</dbReference>
<dbReference type="EMBL" id="JAGGNH010000004">
    <property type="protein sequence ID" value="KAJ0973694.1"/>
    <property type="molecule type" value="Genomic_DNA"/>
</dbReference>
<dbReference type="PANTHER" id="PTHR31414:SF19">
    <property type="entry name" value="TRANSMEMBRANE PROTEIN"/>
    <property type="match status" value="1"/>
</dbReference>
<name>A0A9D5CIU2_9LILI</name>
<dbReference type="GO" id="GO:0016020">
    <property type="term" value="C:membrane"/>
    <property type="evidence" value="ECO:0007669"/>
    <property type="project" value="TreeGrafter"/>
</dbReference>
<feature type="transmembrane region" description="Helical" evidence="1">
    <location>
        <begin position="180"/>
        <end position="209"/>
    </location>
</feature>
<keyword evidence="1" id="KW-0812">Transmembrane</keyword>
<feature type="transmembrane region" description="Helical" evidence="1">
    <location>
        <begin position="145"/>
        <end position="168"/>
    </location>
</feature>
<reference evidence="2" key="1">
    <citation type="submission" date="2021-03" db="EMBL/GenBank/DDBJ databases">
        <authorList>
            <person name="Li Z."/>
            <person name="Yang C."/>
        </authorList>
    </citation>
    <scope>NUCLEOTIDE SEQUENCE</scope>
    <source>
        <strain evidence="2">Dzin_1.0</strain>
        <tissue evidence="2">Leaf</tissue>
    </source>
</reference>
<dbReference type="Proteomes" id="UP001085076">
    <property type="component" value="Miscellaneous, Linkage group lg04"/>
</dbReference>
<feature type="transmembrane region" description="Helical" evidence="1">
    <location>
        <begin position="81"/>
        <end position="104"/>
    </location>
</feature>
<reference evidence="2" key="2">
    <citation type="journal article" date="2022" name="Hortic Res">
        <title>The genome of Dioscorea zingiberensis sheds light on the biosynthesis, origin and evolution of the medicinally important diosgenin saponins.</title>
        <authorList>
            <person name="Li Y."/>
            <person name="Tan C."/>
            <person name="Li Z."/>
            <person name="Guo J."/>
            <person name="Li S."/>
            <person name="Chen X."/>
            <person name="Wang C."/>
            <person name="Dai X."/>
            <person name="Yang H."/>
            <person name="Song W."/>
            <person name="Hou L."/>
            <person name="Xu J."/>
            <person name="Tong Z."/>
            <person name="Xu A."/>
            <person name="Yuan X."/>
            <person name="Wang W."/>
            <person name="Yang Q."/>
            <person name="Chen L."/>
            <person name="Sun Z."/>
            <person name="Wang K."/>
            <person name="Pan B."/>
            <person name="Chen J."/>
            <person name="Bao Y."/>
            <person name="Liu F."/>
            <person name="Qi X."/>
            <person name="Gang D.R."/>
            <person name="Wen J."/>
            <person name="Li J."/>
        </authorList>
    </citation>
    <scope>NUCLEOTIDE SEQUENCE</scope>
    <source>
        <strain evidence="2">Dzin_1.0</strain>
    </source>
</reference>
<keyword evidence="1" id="KW-0472">Membrane</keyword>
<dbReference type="OrthoDB" id="1056237at2759"/>
<comment type="caution">
    <text evidence="2">The sequence shown here is derived from an EMBL/GenBank/DDBJ whole genome shotgun (WGS) entry which is preliminary data.</text>
</comment>
<accession>A0A9D5CIU2</accession>
<evidence type="ECO:0000313" key="3">
    <source>
        <dbReference type="Proteomes" id="UP001085076"/>
    </source>
</evidence>
<feature type="transmembrane region" description="Helical" evidence="1">
    <location>
        <begin position="32"/>
        <end position="60"/>
    </location>
</feature>
<protein>
    <submittedName>
        <fullName evidence="2">Uncharacterized protein</fullName>
    </submittedName>
</protein>
<dbReference type="AlphaFoldDB" id="A0A9D5CIU2"/>
<keyword evidence="1" id="KW-1133">Transmembrane helix</keyword>